<dbReference type="EMBL" id="CBXE010000492">
    <property type="protein sequence ID" value="CDL87645.1"/>
    <property type="molecule type" value="Genomic_DNA"/>
</dbReference>
<evidence type="ECO:0000313" key="2">
    <source>
        <dbReference type="Proteomes" id="UP000019197"/>
    </source>
</evidence>
<evidence type="ECO:0000313" key="1">
    <source>
        <dbReference type="EMBL" id="CDL87645.1"/>
    </source>
</evidence>
<sequence>MLLRKRSPFNGRLALILYWLGGFYTDWFKNCALDNKIAKKLLSAPENAL</sequence>
<organism evidence="1 2">
    <name type="scientific">Xenorhabdus cabanillasii JM26</name>
    <dbReference type="NCBI Taxonomy" id="1427517"/>
    <lineage>
        <taxon>Bacteria</taxon>
        <taxon>Pseudomonadati</taxon>
        <taxon>Pseudomonadota</taxon>
        <taxon>Gammaproteobacteria</taxon>
        <taxon>Enterobacterales</taxon>
        <taxon>Morganellaceae</taxon>
        <taxon>Xenorhabdus</taxon>
    </lineage>
</organism>
<dbReference type="AlphaFoldDB" id="W1JCU8"/>
<accession>W1JCU8</accession>
<protein>
    <submittedName>
        <fullName evidence="1">Uncharacterized protein</fullName>
    </submittedName>
</protein>
<comment type="caution">
    <text evidence="1">The sequence shown here is derived from an EMBL/GenBank/DDBJ whole genome shotgun (WGS) entry which is preliminary data.</text>
</comment>
<reference evidence="1 2" key="1">
    <citation type="submission" date="2013-11" db="EMBL/GenBank/DDBJ databases">
        <title>Draft genome sequence and annotation of the entomopathogenic bacterium, Xenorhabdus cabanillasi strain JM26.</title>
        <authorList>
            <person name="Gualtieri M."/>
            <person name="Ogier J.C."/>
            <person name="Pages S."/>
            <person name="Givaudan A."/>
            <person name="Gaudriault S."/>
        </authorList>
    </citation>
    <scope>NUCLEOTIDE SEQUENCE [LARGE SCALE GENOMIC DNA]</scope>
    <source>
        <strain evidence="1 2">JM26</strain>
    </source>
</reference>
<proteinExistence type="predicted"/>
<name>W1JCU8_9GAMM</name>
<gene>
    <name evidence="1" type="ORF">XCR1_950043</name>
</gene>
<dbReference type="Proteomes" id="UP000019197">
    <property type="component" value="Unassembled WGS sequence"/>
</dbReference>